<gene>
    <name evidence="1" type="ORF">VFPPC_15533</name>
</gene>
<organism evidence="1 2">
    <name type="scientific">Pochonia chlamydosporia 170</name>
    <dbReference type="NCBI Taxonomy" id="1380566"/>
    <lineage>
        <taxon>Eukaryota</taxon>
        <taxon>Fungi</taxon>
        <taxon>Dikarya</taxon>
        <taxon>Ascomycota</taxon>
        <taxon>Pezizomycotina</taxon>
        <taxon>Sordariomycetes</taxon>
        <taxon>Hypocreomycetidae</taxon>
        <taxon>Hypocreales</taxon>
        <taxon>Clavicipitaceae</taxon>
        <taxon>Pochonia</taxon>
    </lineage>
</organism>
<dbReference type="KEGG" id="pchm:VFPPC_15533"/>
<keyword evidence="2" id="KW-1185">Reference proteome</keyword>
<dbReference type="RefSeq" id="XP_018146638.1">
    <property type="nucleotide sequence ID" value="XM_018293286.1"/>
</dbReference>
<dbReference type="Proteomes" id="UP000078397">
    <property type="component" value="Unassembled WGS sequence"/>
</dbReference>
<evidence type="ECO:0000313" key="2">
    <source>
        <dbReference type="Proteomes" id="UP000078397"/>
    </source>
</evidence>
<comment type="caution">
    <text evidence="1">The sequence shown here is derived from an EMBL/GenBank/DDBJ whole genome shotgun (WGS) entry which is preliminary data.</text>
</comment>
<name>A0A179FYB5_METCM</name>
<proteinExistence type="predicted"/>
<protein>
    <submittedName>
        <fullName evidence="1">Uncharacterized protein</fullName>
    </submittedName>
</protein>
<dbReference type="EMBL" id="LSBJ02000002">
    <property type="protein sequence ID" value="OAQ70101.1"/>
    <property type="molecule type" value="Genomic_DNA"/>
</dbReference>
<reference evidence="1 2" key="1">
    <citation type="journal article" date="2016" name="PLoS Pathog.">
        <title>Biosynthesis of antibiotic leucinostatins in bio-control fungus Purpureocillium lilacinum and their inhibition on phytophthora revealed by genome mining.</title>
        <authorList>
            <person name="Wang G."/>
            <person name="Liu Z."/>
            <person name="Lin R."/>
            <person name="Li E."/>
            <person name="Mao Z."/>
            <person name="Ling J."/>
            <person name="Yang Y."/>
            <person name="Yin W.B."/>
            <person name="Xie B."/>
        </authorList>
    </citation>
    <scope>NUCLEOTIDE SEQUENCE [LARGE SCALE GENOMIC DNA]</scope>
    <source>
        <strain evidence="1">170</strain>
    </source>
</reference>
<dbReference type="AlphaFoldDB" id="A0A179FYB5"/>
<dbReference type="GeneID" id="28857280"/>
<accession>A0A179FYB5</accession>
<evidence type="ECO:0000313" key="1">
    <source>
        <dbReference type="EMBL" id="OAQ70101.1"/>
    </source>
</evidence>
<sequence length="86" mass="9486">MSFYAGLDLSFLFLGNDGANVYLAGDKVVERGIIRQREGRNGLVWSGLVLSYDGNAFPMEQLFAPSLFLFGLEIVTPDKTVFGDFT</sequence>